<evidence type="ECO:0000313" key="2">
    <source>
        <dbReference type="Proteomes" id="UP000241138"/>
    </source>
</evidence>
<sequence>MENERGEAPLKLSGSYWSEKLGDVIPQSLTIPDGRKFRWNETWGCFTDGESDLYMEVEPDQISSLTPWEVTPI</sequence>
<reference evidence="1 2" key="1">
    <citation type="submission" date="2018-02" db="EMBL/GenBank/DDBJ databases">
        <authorList>
            <person name="Zacj K.M."/>
            <person name="Aull H.G."/>
            <person name="Garlena R.A."/>
            <person name="Russell D.A."/>
            <person name="Pope W.H."/>
            <person name="Jacobs-Sera D."/>
            <person name="Hatfull G.F."/>
        </authorList>
    </citation>
    <scope>NUCLEOTIDE SEQUENCE [LARGE SCALE GENOMIC DNA]</scope>
</reference>
<proteinExistence type="predicted"/>
<protein>
    <submittedName>
        <fullName evidence="1">Uncharacterized protein</fullName>
    </submittedName>
</protein>
<gene>
    <name evidence="1" type="primary">57</name>
    <name evidence="1" type="ORF">PBI_PAJAZA_57</name>
</gene>
<dbReference type="EMBL" id="MG944216">
    <property type="protein sequence ID" value="AVJ51048.1"/>
    <property type="molecule type" value="Genomic_DNA"/>
</dbReference>
<name>A0A2P1CIP0_9CAUD</name>
<evidence type="ECO:0000313" key="1">
    <source>
        <dbReference type="EMBL" id="AVJ51048.1"/>
    </source>
</evidence>
<dbReference type="Proteomes" id="UP000241138">
    <property type="component" value="Segment"/>
</dbReference>
<organism evidence="1 2">
    <name type="scientific">Microbacterium phage Pajaza</name>
    <dbReference type="NCBI Taxonomy" id="2099443"/>
    <lineage>
        <taxon>Viruses</taxon>
        <taxon>Duplodnaviria</taxon>
        <taxon>Heunggongvirae</taxon>
        <taxon>Uroviricota</taxon>
        <taxon>Caudoviricetes</taxon>
        <taxon>Pikminvirus</taxon>
        <taxon>Pikminvirus pikmin</taxon>
    </lineage>
</organism>
<accession>A0A2P1CIP0</accession>